<evidence type="ECO:0000313" key="10">
    <source>
        <dbReference type="Proteomes" id="UP001473302"/>
    </source>
</evidence>
<dbReference type="InterPro" id="IPR028889">
    <property type="entry name" value="USP"/>
</dbReference>
<dbReference type="EC" id="3.4.19.12" evidence="2"/>
<feature type="compositionally biased region" description="Low complexity" evidence="7">
    <location>
        <begin position="178"/>
        <end position="187"/>
    </location>
</feature>
<feature type="compositionally biased region" description="Low complexity" evidence="7">
    <location>
        <begin position="74"/>
        <end position="83"/>
    </location>
</feature>
<evidence type="ECO:0000256" key="1">
    <source>
        <dbReference type="ARBA" id="ARBA00000707"/>
    </source>
</evidence>
<evidence type="ECO:0000259" key="8">
    <source>
        <dbReference type="PROSITE" id="PS50235"/>
    </source>
</evidence>
<dbReference type="SUPFAM" id="SSF54001">
    <property type="entry name" value="Cysteine proteinases"/>
    <property type="match status" value="1"/>
</dbReference>
<evidence type="ECO:0000256" key="6">
    <source>
        <dbReference type="ARBA" id="ARBA00022807"/>
    </source>
</evidence>
<feature type="compositionally biased region" description="Basic and acidic residues" evidence="7">
    <location>
        <begin position="87"/>
        <end position="102"/>
    </location>
</feature>
<proteinExistence type="predicted"/>
<dbReference type="Proteomes" id="UP001473302">
    <property type="component" value="Unassembled WGS sequence"/>
</dbReference>
<organism evidence="9 10">
    <name type="scientific">Mucor flavus</name>
    <dbReference type="NCBI Taxonomy" id="439312"/>
    <lineage>
        <taxon>Eukaryota</taxon>
        <taxon>Fungi</taxon>
        <taxon>Fungi incertae sedis</taxon>
        <taxon>Mucoromycota</taxon>
        <taxon>Mucoromycotina</taxon>
        <taxon>Mucoromycetes</taxon>
        <taxon>Mucorales</taxon>
        <taxon>Mucorineae</taxon>
        <taxon>Mucoraceae</taxon>
        <taxon>Mucor</taxon>
    </lineage>
</organism>
<keyword evidence="4" id="KW-0833">Ubl conjugation pathway</keyword>
<dbReference type="PANTHER" id="PTHR24006">
    <property type="entry name" value="UBIQUITIN CARBOXYL-TERMINAL HYDROLASE"/>
    <property type="match status" value="1"/>
</dbReference>
<evidence type="ECO:0000313" key="9">
    <source>
        <dbReference type="EMBL" id="GAA5812309.1"/>
    </source>
</evidence>
<protein>
    <recommendedName>
        <fullName evidence="2">ubiquitinyl hydrolase 1</fullName>
        <ecNumber evidence="2">3.4.19.12</ecNumber>
    </recommendedName>
</protein>
<comment type="catalytic activity">
    <reaction evidence="1">
        <text>Thiol-dependent hydrolysis of ester, thioester, amide, peptide and isopeptide bonds formed by the C-terminal Gly of ubiquitin (a 76-residue protein attached to proteins as an intracellular targeting signal).</text>
        <dbReference type="EC" id="3.4.19.12"/>
    </reaction>
</comment>
<feature type="compositionally biased region" description="Low complexity" evidence="7">
    <location>
        <begin position="134"/>
        <end position="147"/>
    </location>
</feature>
<feature type="region of interest" description="Disordered" evidence="7">
    <location>
        <begin position="67"/>
        <end position="187"/>
    </location>
</feature>
<evidence type="ECO:0000256" key="4">
    <source>
        <dbReference type="ARBA" id="ARBA00022786"/>
    </source>
</evidence>
<dbReference type="PROSITE" id="PS50235">
    <property type="entry name" value="USP_3"/>
    <property type="match status" value="1"/>
</dbReference>
<keyword evidence="6" id="KW-0788">Thiol protease</keyword>
<feature type="compositionally biased region" description="Low complexity" evidence="7">
    <location>
        <begin position="241"/>
        <end position="254"/>
    </location>
</feature>
<reference evidence="9 10" key="1">
    <citation type="submission" date="2024-04" db="EMBL/GenBank/DDBJ databases">
        <title>genome sequences of Mucor flavus KT1a and Helicostylum pulchrum KT1b strains isolated from the surface of a dry-aged beef.</title>
        <authorList>
            <person name="Toyotome T."/>
            <person name="Hosono M."/>
            <person name="Torimaru M."/>
            <person name="Fukuda K."/>
            <person name="Mikami N."/>
        </authorList>
    </citation>
    <scope>NUCLEOTIDE SEQUENCE [LARGE SCALE GENOMIC DNA]</scope>
    <source>
        <strain evidence="9 10">KT1a</strain>
    </source>
</reference>
<feature type="compositionally biased region" description="Pro residues" evidence="7">
    <location>
        <begin position="118"/>
        <end position="133"/>
    </location>
</feature>
<comment type="caution">
    <text evidence="9">The sequence shown here is derived from an EMBL/GenBank/DDBJ whole genome shotgun (WGS) entry which is preliminary data.</text>
</comment>
<dbReference type="CDD" id="cd02257">
    <property type="entry name" value="Peptidase_C19"/>
    <property type="match status" value="1"/>
</dbReference>
<evidence type="ECO:0000256" key="7">
    <source>
        <dbReference type="SAM" id="MobiDB-lite"/>
    </source>
</evidence>
<gene>
    <name evidence="9" type="ORF">MFLAVUS_005760</name>
</gene>
<sequence length="634" mass="69729">MPSGKILMPTLCFGEISRDEINTVLNIAGVSLSPPKKTPFATGIQYRKPAVFHSPPPKQQFETVFVEPEEDETPIVVERPIVEPVEEERTIEEKPVVEEKPTQPEPQQPKSKPIQTAAPPPPPPSSKPEPHPQPQQQKQQKQSKQQKNIIKKEATKQVNNVKASTTPPVELPSPQPEPTTAATATATAPAAATVPVAPAPAPVPAPITSWASLVKKSEPVKKTAAATVAATPTTNGKPLAKSTKPSSPTSSSSKFTGVADIISKYEPNYNTPLLQPRGLINNVNTCFMNVILQPLSHCAPFYNLIKTISKQTKHAFKSKTPLLDSIVEFIDEFQFERLDNLEPYGEPFVPEYVYNALRGQKKFDTLRGRQEDSEEFLCYLLDGLHEEMTAVLKEQSDKKEAEAAAANGGDGWLEVGAKNKTSNLRSTGFEESPISKIFCGKLRSVLRCPGAKDSINQEPYQSLPLDIQPENVHSIEDAIGNMTIAETMHDYTSPEGSKVDATKKVYLEGLPPVLILHMKRFVFDNIGGVQKLSKQVNYGSKLVINPEWMVPSLRPSEPITYELFGSVYHHGTSAGGGHYTCDIKRKTGEWLHIDDTTITSVSEQDVLVTDENTRTSEKLHAGQTAYILFYVRSS</sequence>
<evidence type="ECO:0000256" key="2">
    <source>
        <dbReference type="ARBA" id="ARBA00012759"/>
    </source>
</evidence>
<evidence type="ECO:0000256" key="3">
    <source>
        <dbReference type="ARBA" id="ARBA00022670"/>
    </source>
</evidence>
<keyword evidence="10" id="KW-1185">Reference proteome</keyword>
<keyword evidence="5" id="KW-0378">Hydrolase</keyword>
<dbReference type="InterPro" id="IPR001394">
    <property type="entry name" value="Peptidase_C19_UCH"/>
</dbReference>
<keyword evidence="3" id="KW-0645">Protease</keyword>
<accession>A0ABP9YZM0</accession>
<dbReference type="InterPro" id="IPR050164">
    <property type="entry name" value="Peptidase_C19"/>
</dbReference>
<evidence type="ECO:0000256" key="5">
    <source>
        <dbReference type="ARBA" id="ARBA00022801"/>
    </source>
</evidence>
<name>A0ABP9YZM0_9FUNG</name>
<dbReference type="InterPro" id="IPR038765">
    <property type="entry name" value="Papain-like_cys_pep_sf"/>
</dbReference>
<feature type="region of interest" description="Disordered" evidence="7">
    <location>
        <begin position="225"/>
        <end position="254"/>
    </location>
</feature>
<dbReference type="EMBL" id="BAABUK010000012">
    <property type="protein sequence ID" value="GAA5812309.1"/>
    <property type="molecule type" value="Genomic_DNA"/>
</dbReference>
<dbReference type="Pfam" id="PF00443">
    <property type="entry name" value="UCH"/>
    <property type="match status" value="1"/>
</dbReference>
<feature type="domain" description="USP" evidence="8">
    <location>
        <begin position="277"/>
        <end position="633"/>
    </location>
</feature>
<feature type="compositionally biased region" description="Low complexity" evidence="7">
    <location>
        <begin position="225"/>
        <end position="234"/>
    </location>
</feature>
<dbReference type="Gene3D" id="3.90.70.10">
    <property type="entry name" value="Cysteine proteinases"/>
    <property type="match status" value="1"/>
</dbReference>
<dbReference type="PANTHER" id="PTHR24006:SF687">
    <property type="entry name" value="UBIQUITIN CARBOXYL-TERMINAL HYDROLASE 10"/>
    <property type="match status" value="1"/>
</dbReference>